<dbReference type="EMBL" id="GG682453">
    <property type="protein sequence ID" value="EER03088.1"/>
    <property type="molecule type" value="Genomic_DNA"/>
</dbReference>
<dbReference type="AlphaFoldDB" id="C5LJF9"/>
<dbReference type="InParanoid" id="C5LJF9"/>
<reference evidence="2 3" key="1">
    <citation type="submission" date="2008-07" db="EMBL/GenBank/DDBJ databases">
        <authorList>
            <person name="El-Sayed N."/>
            <person name="Caler E."/>
            <person name="Inman J."/>
            <person name="Amedeo P."/>
            <person name="Hass B."/>
            <person name="Wortman J."/>
        </authorList>
    </citation>
    <scope>NUCLEOTIDE SEQUENCE [LARGE SCALE GENOMIC DNA]</scope>
    <source>
        <strain evidence="3">ATCC 50983 / TXsc</strain>
    </source>
</reference>
<sequence length="407" mass="45189">MTIELMVLGPSILGQILDFVLFDQTELDSSNFNQPLLSKKIANVLEDSDSAVPTMRHLPNGIALANRRLACLALGCTVRKQREMEDLRAQEAWQRSGDLLKRYRRALEEIFLMATDSPFGILIEEREEFTEVFYNSAELQSAYHLRFRGKVLSEMLEGIFHYLSPLVASWTQLDDTNEELQLYFNTGKMGCCSGIQTVLFNDGPERQCDELNIPSYSMTTPSLDNRTRITSVSIDHGALGLVNEERLKSRLAPSFGLLTQGRLPHVVCATVVAGAVAYAARELYNLRQQASTLRKQLQEAHNKLGEKESELHQKTEELQLLHKKWQGAARMLLSRAVVANEMQETKTSSLSGTESTSHPRGVASRLVTAATGSGATKVAAAAAMMWLLRLRVSAGGSLQLRGVSTFL</sequence>
<feature type="coiled-coil region" evidence="1">
    <location>
        <begin position="283"/>
        <end position="324"/>
    </location>
</feature>
<proteinExistence type="predicted"/>
<keyword evidence="1" id="KW-0175">Coiled coil</keyword>
<keyword evidence="3" id="KW-1185">Reference proteome</keyword>
<dbReference type="OMA" id="CAYQKIN"/>
<dbReference type="RefSeq" id="XP_002771272.1">
    <property type="nucleotide sequence ID" value="XM_002771226.1"/>
</dbReference>
<name>C5LJF9_PERM5</name>
<dbReference type="Proteomes" id="UP000007800">
    <property type="component" value="Unassembled WGS sequence"/>
</dbReference>
<organism evidence="3">
    <name type="scientific">Perkinsus marinus (strain ATCC 50983 / TXsc)</name>
    <dbReference type="NCBI Taxonomy" id="423536"/>
    <lineage>
        <taxon>Eukaryota</taxon>
        <taxon>Sar</taxon>
        <taxon>Alveolata</taxon>
        <taxon>Perkinsozoa</taxon>
        <taxon>Perkinsea</taxon>
        <taxon>Perkinsida</taxon>
        <taxon>Perkinsidae</taxon>
        <taxon>Perkinsus</taxon>
    </lineage>
</organism>
<gene>
    <name evidence="2" type="ORF">Pmar_PMAR023199</name>
</gene>
<evidence type="ECO:0000313" key="3">
    <source>
        <dbReference type="Proteomes" id="UP000007800"/>
    </source>
</evidence>
<evidence type="ECO:0000256" key="1">
    <source>
        <dbReference type="SAM" id="Coils"/>
    </source>
</evidence>
<protein>
    <submittedName>
        <fullName evidence="2">Uncharacterized protein</fullName>
    </submittedName>
</protein>
<evidence type="ECO:0000313" key="2">
    <source>
        <dbReference type="EMBL" id="EER03088.1"/>
    </source>
</evidence>
<accession>C5LJF9</accession>
<dbReference type="GeneID" id="9051754"/>